<dbReference type="InterPro" id="IPR012651">
    <property type="entry name" value="Thia_Transptr_ThiT"/>
</dbReference>
<gene>
    <name evidence="2" type="primary">thiT</name>
    <name evidence="2" type="ORF">H8692_09715</name>
</gene>
<dbReference type="Gene3D" id="1.10.1760.20">
    <property type="match status" value="1"/>
</dbReference>
<feature type="transmembrane region" description="Helical" evidence="1">
    <location>
        <begin position="65"/>
        <end position="83"/>
    </location>
</feature>
<keyword evidence="1" id="KW-0812">Transmembrane</keyword>
<keyword evidence="1" id="KW-0472">Membrane</keyword>
<dbReference type="GO" id="GO:0005886">
    <property type="term" value="C:plasma membrane"/>
    <property type="evidence" value="ECO:0007669"/>
    <property type="project" value="InterPro"/>
</dbReference>
<feature type="transmembrane region" description="Helical" evidence="1">
    <location>
        <begin position="41"/>
        <end position="59"/>
    </location>
</feature>
<keyword evidence="3" id="KW-1185">Reference proteome</keyword>
<sequence length="208" mass="22689">MNLQDFFDSTGGQATVVVVILLLFAAIMYSGKGKATDMKALAVSAVFVALSIILNQIVIFRMPQGGSITAFSMVPIVLCAYFFGVRRGLLAGMCVGLISLIFNPYVIHPVQLLLDYPLAFGSLAFGGIFTQKKNGLVKGYIFGVFCRYICAVLSGVIFFGEYAPEGFNAITWSVWYNFTYLAVEGVVSVILLSIPQVKNVFQRLKATF</sequence>
<comment type="caution">
    <text evidence="2">The sequence shown here is derived from an EMBL/GenBank/DDBJ whole genome shotgun (WGS) entry which is preliminary data.</text>
</comment>
<protein>
    <submittedName>
        <fullName evidence="2">Energy-coupled thiamine transporter ThiT</fullName>
    </submittedName>
</protein>
<feature type="transmembrane region" description="Helical" evidence="1">
    <location>
        <begin position="90"/>
        <end position="107"/>
    </location>
</feature>
<organism evidence="2 3">
    <name type="scientific">Lentihominibacter hominis</name>
    <dbReference type="NCBI Taxonomy" id="2763645"/>
    <lineage>
        <taxon>Bacteria</taxon>
        <taxon>Bacillati</taxon>
        <taxon>Bacillota</taxon>
        <taxon>Clostridia</taxon>
        <taxon>Peptostreptococcales</taxon>
        <taxon>Anaerovoracaceae</taxon>
        <taxon>Lentihominibacter</taxon>
    </lineage>
</organism>
<evidence type="ECO:0000313" key="2">
    <source>
        <dbReference type="EMBL" id="MBC8569031.1"/>
    </source>
</evidence>
<accession>A0A926EBE0</accession>
<dbReference type="Pfam" id="PF09515">
    <property type="entry name" value="Thia_YuaJ"/>
    <property type="match status" value="1"/>
</dbReference>
<dbReference type="AlphaFoldDB" id="A0A926EBE0"/>
<feature type="transmembrane region" description="Helical" evidence="1">
    <location>
        <begin position="174"/>
        <end position="194"/>
    </location>
</feature>
<keyword evidence="1" id="KW-1133">Transmembrane helix</keyword>
<feature type="transmembrane region" description="Helical" evidence="1">
    <location>
        <begin position="113"/>
        <end position="129"/>
    </location>
</feature>
<name>A0A926EBE0_9FIRM</name>
<proteinExistence type="predicted"/>
<evidence type="ECO:0000256" key="1">
    <source>
        <dbReference type="SAM" id="Phobius"/>
    </source>
</evidence>
<evidence type="ECO:0000313" key="3">
    <source>
        <dbReference type="Proteomes" id="UP000610862"/>
    </source>
</evidence>
<dbReference type="RefSeq" id="WP_187525596.1">
    <property type="nucleotide sequence ID" value="NZ_JACRTA010000003.1"/>
</dbReference>
<feature type="transmembrane region" description="Helical" evidence="1">
    <location>
        <begin position="141"/>
        <end position="162"/>
    </location>
</feature>
<dbReference type="NCBIfam" id="TIGR02357">
    <property type="entry name" value="ECF_ThiT_YuaJ"/>
    <property type="match status" value="1"/>
</dbReference>
<dbReference type="Proteomes" id="UP000610862">
    <property type="component" value="Unassembled WGS sequence"/>
</dbReference>
<feature type="transmembrane region" description="Helical" evidence="1">
    <location>
        <begin position="12"/>
        <end position="29"/>
    </location>
</feature>
<dbReference type="EMBL" id="JACRTA010000003">
    <property type="protein sequence ID" value="MBC8569031.1"/>
    <property type="molecule type" value="Genomic_DNA"/>
</dbReference>
<reference evidence="2" key="1">
    <citation type="submission" date="2020-08" db="EMBL/GenBank/DDBJ databases">
        <title>Genome public.</title>
        <authorList>
            <person name="Liu C."/>
            <person name="Sun Q."/>
        </authorList>
    </citation>
    <scope>NUCLEOTIDE SEQUENCE</scope>
    <source>
        <strain evidence="2">NSJ-24</strain>
    </source>
</reference>
<dbReference type="GO" id="GO:0015234">
    <property type="term" value="F:thiamine transmembrane transporter activity"/>
    <property type="evidence" value="ECO:0007669"/>
    <property type="project" value="InterPro"/>
</dbReference>